<keyword evidence="2" id="KW-1185">Reference proteome</keyword>
<dbReference type="EMBL" id="CAKXZT010000131">
    <property type="protein sequence ID" value="CAH2403041.1"/>
    <property type="molecule type" value="Genomic_DNA"/>
</dbReference>
<comment type="caution">
    <text evidence="1">The sequence shown here is derived from an EMBL/GenBank/DDBJ whole genome shotgun (WGS) entry which is preliminary data.</text>
</comment>
<reference evidence="1 2" key="1">
    <citation type="submission" date="2022-03" db="EMBL/GenBank/DDBJ databases">
        <authorList>
            <person name="Brunel B."/>
        </authorList>
    </citation>
    <scope>NUCLEOTIDE SEQUENCE [LARGE SCALE GENOMIC DNA]</scope>
    <source>
        <strain evidence="1">STM5069sample</strain>
    </source>
</reference>
<proteinExistence type="predicted"/>
<evidence type="ECO:0000313" key="2">
    <source>
        <dbReference type="Proteomes" id="UP001153050"/>
    </source>
</evidence>
<evidence type="ECO:0000313" key="1">
    <source>
        <dbReference type="EMBL" id="CAH2403041.1"/>
    </source>
</evidence>
<name>A0ABM9E1S9_9HYPH</name>
<protein>
    <submittedName>
        <fullName evidence="1">Uncharacterized protein</fullName>
    </submittedName>
</protein>
<accession>A0ABM9E1S9</accession>
<gene>
    <name evidence="1" type="ORF">MES5069_360127</name>
</gene>
<dbReference type="Proteomes" id="UP001153050">
    <property type="component" value="Unassembled WGS sequence"/>
</dbReference>
<sequence>MLSATPDTIENYRKCSFKDRLAAFEAEAEGFYANKAGKRSLLTGCR</sequence>
<organism evidence="1 2">
    <name type="scientific">Mesorhizobium escarrei</name>
    <dbReference type="NCBI Taxonomy" id="666018"/>
    <lineage>
        <taxon>Bacteria</taxon>
        <taxon>Pseudomonadati</taxon>
        <taxon>Pseudomonadota</taxon>
        <taxon>Alphaproteobacteria</taxon>
        <taxon>Hyphomicrobiales</taxon>
        <taxon>Phyllobacteriaceae</taxon>
        <taxon>Mesorhizobium</taxon>
    </lineage>
</organism>